<comment type="subcellular location">
    <subcellularLocation>
        <location evidence="1">Cell membrane</location>
        <topology evidence="1">Multi-pass membrane protein</topology>
    </subcellularLocation>
</comment>
<dbReference type="AlphaFoldDB" id="A0A0R1Y8C7"/>
<comment type="similarity">
    <text evidence="7">Belongs to the GntP permease family.</text>
</comment>
<dbReference type="EMBL" id="AZGA01000005">
    <property type="protein sequence ID" value="KRM36299.1"/>
    <property type="molecule type" value="Genomic_DNA"/>
</dbReference>
<evidence type="ECO:0000256" key="3">
    <source>
        <dbReference type="ARBA" id="ARBA00022475"/>
    </source>
</evidence>
<dbReference type="NCBIfam" id="TIGR00791">
    <property type="entry name" value="gntP"/>
    <property type="match status" value="1"/>
</dbReference>
<evidence type="ECO:0000256" key="4">
    <source>
        <dbReference type="ARBA" id="ARBA00022692"/>
    </source>
</evidence>
<dbReference type="Proteomes" id="UP000051236">
    <property type="component" value="Unassembled WGS sequence"/>
</dbReference>
<evidence type="ECO:0000313" key="10">
    <source>
        <dbReference type="Proteomes" id="UP000051236"/>
    </source>
</evidence>
<feature type="transmembrane region" description="Helical" evidence="8">
    <location>
        <begin position="7"/>
        <end position="38"/>
    </location>
</feature>
<feature type="transmembrane region" description="Helical" evidence="8">
    <location>
        <begin position="379"/>
        <end position="402"/>
    </location>
</feature>
<keyword evidence="10" id="KW-1185">Reference proteome</keyword>
<accession>A0A0R1Y8C7</accession>
<dbReference type="PANTHER" id="PTHR30354:SF22">
    <property type="entry name" value="HIGH-AFFINITY GLUCONATE TRANSPORTER"/>
    <property type="match status" value="1"/>
</dbReference>
<feature type="transmembrane region" description="Helical" evidence="8">
    <location>
        <begin position="256"/>
        <end position="280"/>
    </location>
</feature>
<proteinExistence type="inferred from homology"/>
<feature type="transmembrane region" description="Helical" evidence="8">
    <location>
        <begin position="136"/>
        <end position="154"/>
    </location>
</feature>
<dbReference type="PANTHER" id="PTHR30354">
    <property type="entry name" value="GNT FAMILY GLUCONATE TRANSPORTER"/>
    <property type="match status" value="1"/>
</dbReference>
<keyword evidence="5 8" id="KW-1133">Transmembrane helix</keyword>
<dbReference type="InterPro" id="IPR003474">
    <property type="entry name" value="Glcn_transporter"/>
</dbReference>
<dbReference type="PIRSF" id="PIRSF002746">
    <property type="entry name" value="Gluconate_transporter"/>
    <property type="match status" value="1"/>
</dbReference>
<evidence type="ECO:0000313" key="9">
    <source>
        <dbReference type="EMBL" id="KRM36299.1"/>
    </source>
</evidence>
<gene>
    <name evidence="9" type="ORF">FC83_GL003053</name>
</gene>
<feature type="transmembrane region" description="Helical" evidence="8">
    <location>
        <begin position="97"/>
        <end position="130"/>
    </location>
</feature>
<reference evidence="9 10" key="1">
    <citation type="journal article" date="2015" name="Genome Announc.">
        <title>Expanding the biotechnology potential of lactobacilli through comparative genomics of 213 strains and associated genera.</title>
        <authorList>
            <person name="Sun Z."/>
            <person name="Harris H.M."/>
            <person name="McCann A."/>
            <person name="Guo C."/>
            <person name="Argimon S."/>
            <person name="Zhang W."/>
            <person name="Yang X."/>
            <person name="Jeffery I.B."/>
            <person name="Cooney J.C."/>
            <person name="Kagawa T.F."/>
            <person name="Liu W."/>
            <person name="Song Y."/>
            <person name="Salvetti E."/>
            <person name="Wrobel A."/>
            <person name="Rasinkangas P."/>
            <person name="Parkhill J."/>
            <person name="Rea M.C."/>
            <person name="O'Sullivan O."/>
            <person name="Ritari J."/>
            <person name="Douillard F.P."/>
            <person name="Paul Ross R."/>
            <person name="Yang R."/>
            <person name="Briner A.E."/>
            <person name="Felis G.E."/>
            <person name="de Vos W.M."/>
            <person name="Barrangou R."/>
            <person name="Klaenhammer T.R."/>
            <person name="Caufield P.W."/>
            <person name="Cui Y."/>
            <person name="Zhang H."/>
            <person name="O'Toole P.W."/>
        </authorList>
    </citation>
    <scope>NUCLEOTIDE SEQUENCE [LARGE SCALE GENOMIC DNA]</scope>
    <source>
        <strain evidence="9 10">DSM 18527</strain>
    </source>
</reference>
<keyword evidence="3" id="KW-1003">Cell membrane</keyword>
<feature type="transmembrane region" description="Helical" evidence="8">
    <location>
        <begin position="414"/>
        <end position="435"/>
    </location>
</feature>
<keyword evidence="4 8" id="KW-0812">Transmembrane</keyword>
<evidence type="ECO:0000256" key="8">
    <source>
        <dbReference type="SAM" id="Phobius"/>
    </source>
</evidence>
<sequence length="439" mass="46415">MPVFIIIVGVLLLLLLMVVLKINAFLALIITALFVGVAEGMSLDQAIASVEKGLGSTLGSLALVLGFGAMLGKLLADSGAAQRIAETLVAGFGKKHIQWAALLTAFIVGLAMFYETGFVILIPLVFSIALEAGVPILYIGIPVTAALITMHGLVPPHPGPVAIAHIFQANLGITMLIGITIAIPAIVIGGIYYARLLPRDSLNTEIPEALFKPTHFKDDEMPSFGISIFTAIIPVLLMSIYAFFEIVFPKSNLMFLLKFIGNPAIALLISVLVAIFTFSLNRGKSIKSVMDSIAQSISSIAMILLIIGGGGGFKQVLVDSHVDKYIADLMSQTHLSPILLAWLLAAALRLSLGSATVAGMTAAGIVGPLIALDHISPELMVLAIGAGSITFSHVNDAGFWIYKEYYNLSIGQTIKTWSVITTIVSVVGLGGVLVWQTIL</sequence>
<keyword evidence="6 8" id="KW-0472">Membrane</keyword>
<evidence type="ECO:0000256" key="7">
    <source>
        <dbReference type="ARBA" id="ARBA00049663"/>
    </source>
</evidence>
<protein>
    <submittedName>
        <fullName evidence="9">GntP family gluconate proton (H+) symporter</fullName>
    </submittedName>
</protein>
<evidence type="ECO:0000256" key="6">
    <source>
        <dbReference type="ARBA" id="ARBA00023136"/>
    </source>
</evidence>
<evidence type="ECO:0000256" key="5">
    <source>
        <dbReference type="ARBA" id="ARBA00022989"/>
    </source>
</evidence>
<name>A0A0R1Y8C7_9LACO</name>
<keyword evidence="2" id="KW-0813">Transport</keyword>
<dbReference type="eggNOG" id="COG2610">
    <property type="taxonomic scope" value="Bacteria"/>
</dbReference>
<feature type="transmembrane region" description="Helical" evidence="8">
    <location>
        <begin position="292"/>
        <end position="313"/>
    </location>
</feature>
<dbReference type="Pfam" id="PF02447">
    <property type="entry name" value="GntP_permease"/>
    <property type="match status" value="1"/>
</dbReference>
<comment type="caution">
    <text evidence="9">The sequence shown here is derived from an EMBL/GenBank/DDBJ whole genome shotgun (WGS) entry which is preliminary data.</text>
</comment>
<feature type="transmembrane region" description="Helical" evidence="8">
    <location>
        <begin position="166"/>
        <end position="194"/>
    </location>
</feature>
<dbReference type="RefSeq" id="WP_057002341.1">
    <property type="nucleotide sequence ID" value="NZ_AZGA01000005.1"/>
</dbReference>
<organism evidence="9 10">
    <name type="scientific">Agrilactobacillus composti DSM 18527 = JCM 14202</name>
    <dbReference type="NCBI Taxonomy" id="1423734"/>
    <lineage>
        <taxon>Bacteria</taxon>
        <taxon>Bacillati</taxon>
        <taxon>Bacillota</taxon>
        <taxon>Bacilli</taxon>
        <taxon>Lactobacillales</taxon>
        <taxon>Lactobacillaceae</taxon>
        <taxon>Agrilactobacillus</taxon>
    </lineage>
</organism>
<feature type="transmembrane region" description="Helical" evidence="8">
    <location>
        <begin position="58"/>
        <end position="76"/>
    </location>
</feature>
<dbReference type="STRING" id="1423734.FC83_GL003053"/>
<evidence type="ECO:0000256" key="1">
    <source>
        <dbReference type="ARBA" id="ARBA00004651"/>
    </source>
</evidence>
<evidence type="ECO:0000256" key="2">
    <source>
        <dbReference type="ARBA" id="ARBA00022448"/>
    </source>
</evidence>
<dbReference type="GO" id="GO:0015128">
    <property type="term" value="F:gluconate transmembrane transporter activity"/>
    <property type="evidence" value="ECO:0007669"/>
    <property type="project" value="InterPro"/>
</dbReference>
<dbReference type="PATRIC" id="fig|1423734.3.peg.3102"/>
<dbReference type="GO" id="GO:0005886">
    <property type="term" value="C:plasma membrane"/>
    <property type="evidence" value="ECO:0007669"/>
    <property type="project" value="UniProtKB-SubCell"/>
</dbReference>
<feature type="transmembrane region" description="Helical" evidence="8">
    <location>
        <begin position="224"/>
        <end position="244"/>
    </location>
</feature>